<keyword evidence="3" id="KW-1185">Reference proteome</keyword>
<dbReference type="GO" id="GO:0052689">
    <property type="term" value="F:carboxylic ester hydrolase activity"/>
    <property type="evidence" value="ECO:0007669"/>
    <property type="project" value="TreeGrafter"/>
</dbReference>
<dbReference type="Pfam" id="PF12146">
    <property type="entry name" value="Hydrolase_4"/>
    <property type="match status" value="1"/>
</dbReference>
<organism evidence="2 3">
    <name type="scientific">Microvenator marinus</name>
    <dbReference type="NCBI Taxonomy" id="2600177"/>
    <lineage>
        <taxon>Bacteria</taxon>
        <taxon>Deltaproteobacteria</taxon>
        <taxon>Bradymonadales</taxon>
        <taxon>Microvenatoraceae</taxon>
        <taxon>Microvenator</taxon>
    </lineage>
</organism>
<dbReference type="InterPro" id="IPR022742">
    <property type="entry name" value="Hydrolase_4"/>
</dbReference>
<sequence length="253" mass="27552">MRTTKLKVSNRVGVELSAVVDEPDEIAGWVLFTHCFTCSKDLKSLRRIAHTLTEDGLAVVRFDFTGLGESGGRFEDTTFQTNIEDILDMAEFMDREFEAPTLGIGHSLGGAAFVHAAPKVPSLRGIVTMGTPFDPGEVKRHFSSALPTISTQGSAQVQLAGRPFIITREFVESLENTELSNPLSRLTVPILVIQSSDDSLVDPANGKRIFEASHEPRDLLELEGTNHLMTSGNGSMEAASAIVERFEGVLHQL</sequence>
<gene>
    <name evidence="2" type="ORF">FRD01_22145</name>
</gene>
<dbReference type="PANTHER" id="PTHR43265">
    <property type="entry name" value="ESTERASE ESTD"/>
    <property type="match status" value="1"/>
</dbReference>
<keyword evidence="2" id="KW-0378">Hydrolase</keyword>
<dbReference type="Proteomes" id="UP000321595">
    <property type="component" value="Chromosome"/>
</dbReference>
<accession>A0A5B8XWB8</accession>
<dbReference type="OrthoDB" id="9789573at2"/>
<dbReference type="SUPFAM" id="SSF53474">
    <property type="entry name" value="alpha/beta-Hydrolases"/>
    <property type="match status" value="1"/>
</dbReference>
<reference evidence="2 3" key="1">
    <citation type="submission" date="2019-08" db="EMBL/GenBank/DDBJ databases">
        <authorList>
            <person name="Liang Q."/>
        </authorList>
    </citation>
    <scope>NUCLEOTIDE SEQUENCE [LARGE SCALE GENOMIC DNA]</scope>
    <source>
        <strain evidence="2 3">V1718</strain>
    </source>
</reference>
<dbReference type="AlphaFoldDB" id="A0A5B8XWB8"/>
<name>A0A5B8XWB8_9DELT</name>
<dbReference type="KEGG" id="bbae:FRD01_22145"/>
<evidence type="ECO:0000259" key="1">
    <source>
        <dbReference type="Pfam" id="PF12146"/>
    </source>
</evidence>
<dbReference type="InterPro" id="IPR029058">
    <property type="entry name" value="AB_hydrolase_fold"/>
</dbReference>
<evidence type="ECO:0000313" key="2">
    <source>
        <dbReference type="EMBL" id="QED29885.1"/>
    </source>
</evidence>
<dbReference type="RefSeq" id="WP_146963118.1">
    <property type="nucleotide sequence ID" value="NZ_CP042467.1"/>
</dbReference>
<dbReference type="Gene3D" id="3.40.50.1820">
    <property type="entry name" value="alpha/beta hydrolase"/>
    <property type="match status" value="1"/>
</dbReference>
<evidence type="ECO:0000313" key="3">
    <source>
        <dbReference type="Proteomes" id="UP000321595"/>
    </source>
</evidence>
<feature type="domain" description="Serine aminopeptidase S33" evidence="1">
    <location>
        <begin position="44"/>
        <end position="138"/>
    </location>
</feature>
<dbReference type="InterPro" id="IPR053145">
    <property type="entry name" value="AB_hydrolase_Est10"/>
</dbReference>
<proteinExistence type="predicted"/>
<dbReference type="EMBL" id="CP042467">
    <property type="protein sequence ID" value="QED29885.1"/>
    <property type="molecule type" value="Genomic_DNA"/>
</dbReference>
<dbReference type="PANTHER" id="PTHR43265:SF1">
    <property type="entry name" value="ESTERASE ESTD"/>
    <property type="match status" value="1"/>
</dbReference>
<protein>
    <submittedName>
        <fullName evidence="2">Alpha/beta hydrolase</fullName>
    </submittedName>
</protein>